<organism evidence="13 14">
    <name type="scientific">Fusobacterium varium ATCC 27725</name>
    <dbReference type="NCBI Taxonomy" id="469618"/>
    <lineage>
        <taxon>Bacteria</taxon>
        <taxon>Fusobacteriati</taxon>
        <taxon>Fusobacteriota</taxon>
        <taxon>Fusobacteriia</taxon>
        <taxon>Fusobacteriales</taxon>
        <taxon>Fusobacteriaceae</taxon>
        <taxon>Fusobacterium</taxon>
    </lineage>
</organism>
<dbReference type="InterPro" id="IPR012910">
    <property type="entry name" value="Plug_dom"/>
</dbReference>
<dbReference type="Gene3D" id="2.40.170.20">
    <property type="entry name" value="TonB-dependent receptor, beta-barrel domain"/>
    <property type="match status" value="1"/>
</dbReference>
<keyword evidence="4 8" id="KW-0812">Transmembrane</keyword>
<proteinExistence type="inferred from homology"/>
<keyword evidence="5 9" id="KW-0798">TonB box</keyword>
<keyword evidence="3 8" id="KW-1134">Transmembrane beta strand</keyword>
<dbReference type="PANTHER" id="PTHR30069">
    <property type="entry name" value="TONB-DEPENDENT OUTER MEMBRANE RECEPTOR"/>
    <property type="match status" value="1"/>
</dbReference>
<feature type="domain" description="TonB-dependent receptor plug" evidence="12">
    <location>
        <begin position="43"/>
        <end position="154"/>
    </location>
</feature>
<dbReference type="Gene3D" id="2.170.130.10">
    <property type="entry name" value="TonB-dependent receptor, plug domain"/>
    <property type="match status" value="1"/>
</dbReference>
<dbReference type="PANTHER" id="PTHR30069:SF27">
    <property type="entry name" value="BLL4766 PROTEIN"/>
    <property type="match status" value="1"/>
</dbReference>
<name>A0ABM6U3K6_FUSVA</name>
<dbReference type="InterPro" id="IPR039426">
    <property type="entry name" value="TonB-dep_rcpt-like"/>
</dbReference>
<protein>
    <submittedName>
        <fullName evidence="13">TonB-dependent receptor</fullName>
    </submittedName>
</protein>
<dbReference type="PROSITE" id="PS52016">
    <property type="entry name" value="TONB_DEPENDENT_REC_3"/>
    <property type="match status" value="1"/>
</dbReference>
<comment type="similarity">
    <text evidence="8 9">Belongs to the TonB-dependent receptor family.</text>
</comment>
<evidence type="ECO:0000313" key="13">
    <source>
        <dbReference type="EMBL" id="AVQ30902.1"/>
    </source>
</evidence>
<evidence type="ECO:0000256" key="1">
    <source>
        <dbReference type="ARBA" id="ARBA00004571"/>
    </source>
</evidence>
<evidence type="ECO:0000256" key="4">
    <source>
        <dbReference type="ARBA" id="ARBA00022692"/>
    </source>
</evidence>
<evidence type="ECO:0000256" key="3">
    <source>
        <dbReference type="ARBA" id="ARBA00022452"/>
    </source>
</evidence>
<keyword evidence="7 8" id="KW-0998">Cell outer membrane</keyword>
<evidence type="ECO:0000256" key="7">
    <source>
        <dbReference type="ARBA" id="ARBA00023237"/>
    </source>
</evidence>
<reference evidence="14" key="1">
    <citation type="journal article" date="2018" name="MSphere">
        <title>Fusobacterium Genomics Using MinION and Illumina Sequencing Enables Genome Completion and Correction.</title>
        <authorList>
            <person name="Todd S.M."/>
            <person name="Settlage R.E."/>
            <person name="Lahmers K.K."/>
            <person name="Slade D.J."/>
        </authorList>
    </citation>
    <scope>NUCLEOTIDE SEQUENCE [LARGE SCALE GENOMIC DNA]</scope>
    <source>
        <strain evidence="14">ATCC 27725</strain>
    </source>
</reference>
<dbReference type="Pfam" id="PF00593">
    <property type="entry name" value="TonB_dep_Rec_b-barrel"/>
    <property type="match status" value="1"/>
</dbReference>
<evidence type="ECO:0000259" key="11">
    <source>
        <dbReference type="Pfam" id="PF00593"/>
    </source>
</evidence>
<keyword evidence="6 8" id="KW-0472">Membrane</keyword>
<feature type="chain" id="PRO_5046844825" evidence="10">
    <location>
        <begin position="19"/>
        <end position="664"/>
    </location>
</feature>
<comment type="subcellular location">
    <subcellularLocation>
        <location evidence="1 8">Cell outer membrane</location>
        <topology evidence="1 8">Multi-pass membrane protein</topology>
    </subcellularLocation>
</comment>
<evidence type="ECO:0000256" key="8">
    <source>
        <dbReference type="PROSITE-ProRule" id="PRU01360"/>
    </source>
</evidence>
<feature type="domain" description="TonB-dependent receptor-like beta-barrel" evidence="11">
    <location>
        <begin position="237"/>
        <end position="621"/>
    </location>
</feature>
<dbReference type="GeneID" id="77467665"/>
<gene>
    <name evidence="13" type="ORF">C4N18_06635</name>
</gene>
<dbReference type="RefSeq" id="WP_005949881.1">
    <property type="nucleotide sequence ID" value="NZ_CP028103.1"/>
</dbReference>
<accession>A0ABM6U3K6</accession>
<dbReference type="InterPro" id="IPR036942">
    <property type="entry name" value="Beta-barrel_TonB_sf"/>
</dbReference>
<evidence type="ECO:0000256" key="2">
    <source>
        <dbReference type="ARBA" id="ARBA00022448"/>
    </source>
</evidence>
<sequence>MKKISLMLFAILATAGMAAEENSIASTRLNETVVSTENFGISVLETPKNVTVITAEDIEKYGAQSVEEAVRSVPGMYFSNTGAQDFMSDIIFRGQTPGKSAQNILVLVDGSPINSTTDSGAFNLSLVPIDTVERIEVVPNGGNVLYGEGAVAGVINIITKEAQNKKFYGQVGTDRGNYTRNYKVNVGSQITDRFAIEATYLDKLSDGYRHHSERETKYAEVKSKYRFDKGNLVLSYSTGEINSKFSGYVTKDDKRKSNSTTEAKETLDIFRVKYDTQLADNLTFMINGDYKHREYSSTSEKTINKITKRMPSTDRDTKTYYINPQLKYNYWNKSYLVLGGDFSKGESDYQSQSHKSTGSSITNTYTERESIGGFIINNIKYKDFQFTQGFRHQIIEYNLENRETPSKSFNHSFNEEAYELTGTYFINDTASAFLSYNRAFRAPTAGEAGSWQSENIDIQTSDTFELGGKALWNNIYFTSSIFHSKTNKEIFYLSETSGEIAGNYNFSDPIIRNGVELASEQYFNKLTLKESFSYTHHKIDGGKYDGKKVPGLPNMVASLGFNYELVENLNFNTTLLYYGKTYIQYDYANRYPKQGGYSEVNVNINYTMTNGLTLYAGINNLFDKEYYHAKAGVTKNTSGNVTGDKINYYAGTKRNYFVGFKYNF</sequence>
<keyword evidence="14" id="KW-1185">Reference proteome</keyword>
<evidence type="ECO:0000256" key="5">
    <source>
        <dbReference type="ARBA" id="ARBA00023077"/>
    </source>
</evidence>
<dbReference type="Proteomes" id="UP000241238">
    <property type="component" value="Chromosome"/>
</dbReference>
<keyword evidence="13" id="KW-0675">Receptor</keyword>
<evidence type="ECO:0000259" key="12">
    <source>
        <dbReference type="Pfam" id="PF07715"/>
    </source>
</evidence>
<dbReference type="EMBL" id="CP028103">
    <property type="protein sequence ID" value="AVQ30902.1"/>
    <property type="molecule type" value="Genomic_DNA"/>
</dbReference>
<feature type="signal peptide" evidence="10">
    <location>
        <begin position="1"/>
        <end position="18"/>
    </location>
</feature>
<evidence type="ECO:0000256" key="9">
    <source>
        <dbReference type="RuleBase" id="RU003357"/>
    </source>
</evidence>
<evidence type="ECO:0000256" key="6">
    <source>
        <dbReference type="ARBA" id="ARBA00023136"/>
    </source>
</evidence>
<dbReference type="InterPro" id="IPR000531">
    <property type="entry name" value="Beta-barrel_TonB"/>
</dbReference>
<dbReference type="SUPFAM" id="SSF56935">
    <property type="entry name" value="Porins"/>
    <property type="match status" value="1"/>
</dbReference>
<dbReference type="Pfam" id="PF07715">
    <property type="entry name" value="Plug"/>
    <property type="match status" value="1"/>
</dbReference>
<dbReference type="CDD" id="cd01347">
    <property type="entry name" value="ligand_gated_channel"/>
    <property type="match status" value="1"/>
</dbReference>
<evidence type="ECO:0000256" key="10">
    <source>
        <dbReference type="SAM" id="SignalP"/>
    </source>
</evidence>
<evidence type="ECO:0000313" key="14">
    <source>
        <dbReference type="Proteomes" id="UP000241238"/>
    </source>
</evidence>
<keyword evidence="2 8" id="KW-0813">Transport</keyword>
<dbReference type="InterPro" id="IPR037066">
    <property type="entry name" value="Plug_dom_sf"/>
</dbReference>
<keyword evidence="10" id="KW-0732">Signal</keyword>